<protein>
    <submittedName>
        <fullName evidence="1">Uncharacterized protein</fullName>
    </submittedName>
</protein>
<name>V9EPU8_PHYNI</name>
<proteinExistence type="predicted"/>
<dbReference type="AlphaFoldDB" id="V9EPU8"/>
<dbReference type="EMBL" id="ANIZ01002332">
    <property type="protein sequence ID" value="ETI41290.1"/>
    <property type="molecule type" value="Genomic_DNA"/>
</dbReference>
<dbReference type="Proteomes" id="UP000018721">
    <property type="component" value="Unassembled WGS sequence"/>
</dbReference>
<gene>
    <name evidence="1" type="ORF">F443_13468</name>
</gene>
<reference evidence="1 2" key="1">
    <citation type="submission" date="2013-11" db="EMBL/GenBank/DDBJ databases">
        <title>The Genome Sequence of Phytophthora parasitica P1569.</title>
        <authorList>
            <consortium name="The Broad Institute Genomics Platform"/>
            <person name="Russ C."/>
            <person name="Tyler B."/>
            <person name="Panabieres F."/>
            <person name="Shan W."/>
            <person name="Tripathy S."/>
            <person name="Grunwald N."/>
            <person name="Machado M."/>
            <person name="Johnson C.S."/>
            <person name="Arredondo F."/>
            <person name="Hong C."/>
            <person name="Coffey M."/>
            <person name="Young S.K."/>
            <person name="Zeng Q."/>
            <person name="Gargeya S."/>
            <person name="Fitzgerald M."/>
            <person name="Abouelleil A."/>
            <person name="Alvarado L."/>
            <person name="Chapman S.B."/>
            <person name="Gainer-Dewar J."/>
            <person name="Goldberg J."/>
            <person name="Griggs A."/>
            <person name="Gujja S."/>
            <person name="Hansen M."/>
            <person name="Howarth C."/>
            <person name="Imamovic A."/>
            <person name="Ireland A."/>
            <person name="Larimer J."/>
            <person name="McCowan C."/>
            <person name="Murphy C."/>
            <person name="Pearson M."/>
            <person name="Poon T.W."/>
            <person name="Priest M."/>
            <person name="Roberts A."/>
            <person name="Saif S."/>
            <person name="Shea T."/>
            <person name="Sykes S."/>
            <person name="Wortman J."/>
            <person name="Nusbaum C."/>
            <person name="Birren B."/>
        </authorList>
    </citation>
    <scope>NUCLEOTIDE SEQUENCE [LARGE SCALE GENOMIC DNA]</scope>
    <source>
        <strain evidence="1 2">P1569</strain>
    </source>
</reference>
<sequence>MVHNLFVLRSVVISYCIRSSRNFLPTNRERVPGRLGGVDVHGQLCLMRYSIQRVDRFRKYYNPLVSGRIDLAIVNGYIVHKAYHKNRRLAL</sequence>
<evidence type="ECO:0000313" key="2">
    <source>
        <dbReference type="Proteomes" id="UP000018721"/>
    </source>
</evidence>
<comment type="caution">
    <text evidence="1">The sequence shown here is derived from an EMBL/GenBank/DDBJ whole genome shotgun (WGS) entry which is preliminary data.</text>
</comment>
<organism evidence="1 2">
    <name type="scientific">Phytophthora nicotianae P1569</name>
    <dbReference type="NCBI Taxonomy" id="1317065"/>
    <lineage>
        <taxon>Eukaryota</taxon>
        <taxon>Sar</taxon>
        <taxon>Stramenopiles</taxon>
        <taxon>Oomycota</taxon>
        <taxon>Peronosporomycetes</taxon>
        <taxon>Peronosporales</taxon>
        <taxon>Peronosporaceae</taxon>
        <taxon>Phytophthora</taxon>
    </lineage>
</organism>
<dbReference type="HOGENOM" id="CLU_2431790_0_0_1"/>
<evidence type="ECO:0000313" key="1">
    <source>
        <dbReference type="EMBL" id="ETI41290.1"/>
    </source>
</evidence>
<keyword evidence="2" id="KW-1185">Reference proteome</keyword>
<accession>V9EPU8</accession>